<keyword evidence="3" id="KW-1185">Reference proteome</keyword>
<feature type="transmembrane region" description="Helical" evidence="1">
    <location>
        <begin position="64"/>
        <end position="86"/>
    </location>
</feature>
<protein>
    <submittedName>
        <fullName evidence="2">Uncharacterized protein</fullName>
    </submittedName>
</protein>
<sequence>MRSKDAFIIPSRQNIMFEYFRNPNSEETQLTILNITKGYGFTTWNALDAGRHSLSVASLSDRPITILIALYLQRIGLLLIFPVLICSTVLPRVIVTTSIIATTQILGTTFGIHLG</sequence>
<dbReference type="EMBL" id="CM031818">
    <property type="protein sequence ID" value="KAG6640323.1"/>
    <property type="molecule type" value="Genomic_DNA"/>
</dbReference>
<reference evidence="2" key="1">
    <citation type="submission" date="2020-12" db="EMBL/GenBank/DDBJ databases">
        <title>WGS assembly of Carya illinoinensis cv. Pawnee.</title>
        <authorList>
            <person name="Platts A."/>
            <person name="Shu S."/>
            <person name="Wright S."/>
            <person name="Barry K."/>
            <person name="Edger P."/>
            <person name="Pires J.C."/>
            <person name="Schmutz J."/>
        </authorList>
    </citation>
    <scope>NUCLEOTIDE SEQUENCE</scope>
    <source>
        <tissue evidence="2">Leaf</tissue>
    </source>
</reference>
<accession>A0A8T1PF83</accession>
<evidence type="ECO:0000256" key="1">
    <source>
        <dbReference type="SAM" id="Phobius"/>
    </source>
</evidence>
<dbReference type="AlphaFoldDB" id="A0A8T1PF83"/>
<keyword evidence="1" id="KW-0472">Membrane</keyword>
<feature type="transmembrane region" description="Helical" evidence="1">
    <location>
        <begin position="93"/>
        <end position="114"/>
    </location>
</feature>
<proteinExistence type="predicted"/>
<gene>
    <name evidence="2" type="ORF">CIPAW_10G164900</name>
</gene>
<evidence type="ECO:0000313" key="2">
    <source>
        <dbReference type="EMBL" id="KAG6640323.1"/>
    </source>
</evidence>
<evidence type="ECO:0000313" key="3">
    <source>
        <dbReference type="Proteomes" id="UP000811609"/>
    </source>
</evidence>
<dbReference type="Proteomes" id="UP000811609">
    <property type="component" value="Chromosome 10"/>
</dbReference>
<name>A0A8T1PF83_CARIL</name>
<organism evidence="2 3">
    <name type="scientific">Carya illinoinensis</name>
    <name type="common">Pecan</name>
    <dbReference type="NCBI Taxonomy" id="32201"/>
    <lineage>
        <taxon>Eukaryota</taxon>
        <taxon>Viridiplantae</taxon>
        <taxon>Streptophyta</taxon>
        <taxon>Embryophyta</taxon>
        <taxon>Tracheophyta</taxon>
        <taxon>Spermatophyta</taxon>
        <taxon>Magnoliopsida</taxon>
        <taxon>eudicotyledons</taxon>
        <taxon>Gunneridae</taxon>
        <taxon>Pentapetalae</taxon>
        <taxon>rosids</taxon>
        <taxon>fabids</taxon>
        <taxon>Fagales</taxon>
        <taxon>Juglandaceae</taxon>
        <taxon>Carya</taxon>
    </lineage>
</organism>
<keyword evidence="1" id="KW-1133">Transmembrane helix</keyword>
<comment type="caution">
    <text evidence="2">The sequence shown here is derived from an EMBL/GenBank/DDBJ whole genome shotgun (WGS) entry which is preliminary data.</text>
</comment>
<keyword evidence="1" id="KW-0812">Transmembrane</keyword>